<proteinExistence type="predicted"/>
<evidence type="ECO:0000256" key="1">
    <source>
        <dbReference type="SAM" id="MobiDB-lite"/>
    </source>
</evidence>
<dbReference type="KEGG" id="pacr:FXN63_16665"/>
<dbReference type="RefSeq" id="WP_148816343.1">
    <property type="nucleotide sequence ID" value="NZ_CP043046.1"/>
</dbReference>
<feature type="compositionally biased region" description="Polar residues" evidence="1">
    <location>
        <begin position="98"/>
        <end position="113"/>
    </location>
</feature>
<name>A0A5C0B013_9BURK</name>
<protein>
    <submittedName>
        <fullName evidence="2">Uncharacterized protein</fullName>
    </submittedName>
</protein>
<accession>A0A5C0B013</accession>
<sequence length="155" mass="15607">MPFDAEPKNGDFAAYVDRLVNQGGHAPGAGMSTEMWAAKASERALAQGKASGFPTGLAKTGSAPAARTSASASASAPALAPGQGPVPGTYKVPGSHKLTASANSWGRSGESTAPMNSVPSSPSMPTLGSSTGATRIQQASETLAFIIKQFNSRRS</sequence>
<keyword evidence="3" id="KW-1185">Reference proteome</keyword>
<evidence type="ECO:0000313" key="2">
    <source>
        <dbReference type="EMBL" id="QEI07296.1"/>
    </source>
</evidence>
<feature type="compositionally biased region" description="Polar residues" evidence="1">
    <location>
        <begin position="126"/>
        <end position="135"/>
    </location>
</feature>
<evidence type="ECO:0000313" key="3">
    <source>
        <dbReference type="Proteomes" id="UP000325161"/>
    </source>
</evidence>
<dbReference type="Proteomes" id="UP000325161">
    <property type="component" value="Chromosome"/>
</dbReference>
<feature type="region of interest" description="Disordered" evidence="1">
    <location>
        <begin position="44"/>
        <end position="135"/>
    </location>
</feature>
<organism evidence="2 3">
    <name type="scientific">Pigmentiphaga aceris</name>
    <dbReference type="NCBI Taxonomy" id="1940612"/>
    <lineage>
        <taxon>Bacteria</taxon>
        <taxon>Pseudomonadati</taxon>
        <taxon>Pseudomonadota</taxon>
        <taxon>Betaproteobacteria</taxon>
        <taxon>Burkholderiales</taxon>
        <taxon>Alcaligenaceae</taxon>
        <taxon>Pigmentiphaga</taxon>
    </lineage>
</organism>
<gene>
    <name evidence="2" type="ORF">FXN63_16665</name>
</gene>
<feature type="compositionally biased region" description="Low complexity" evidence="1">
    <location>
        <begin position="114"/>
        <end position="125"/>
    </location>
</feature>
<dbReference type="AlphaFoldDB" id="A0A5C0B013"/>
<feature type="compositionally biased region" description="Low complexity" evidence="1">
    <location>
        <begin position="62"/>
        <end position="81"/>
    </location>
</feature>
<dbReference type="OrthoDB" id="8683418at2"/>
<dbReference type="EMBL" id="CP043046">
    <property type="protein sequence ID" value="QEI07296.1"/>
    <property type="molecule type" value="Genomic_DNA"/>
</dbReference>
<reference evidence="2 3" key="1">
    <citation type="submission" date="2019-08" db="EMBL/GenBank/DDBJ databases">
        <title>Amphibian skin-associated Pigmentiphaga: genome sequence and occurrence across geography and hosts.</title>
        <authorList>
            <person name="Bletz M.C."/>
            <person name="Bunk B."/>
            <person name="Sproeer C."/>
            <person name="Biwer P."/>
            <person name="Reiter S."/>
            <person name="Rabemananjara F.C.E."/>
            <person name="Schulz S."/>
            <person name="Overmann J."/>
            <person name="Vences M."/>
        </authorList>
    </citation>
    <scope>NUCLEOTIDE SEQUENCE [LARGE SCALE GENOMIC DNA]</scope>
    <source>
        <strain evidence="2 3">Mada1488</strain>
    </source>
</reference>